<dbReference type="AlphaFoldDB" id="A0A8I3AGD0"/>
<proteinExistence type="predicted"/>
<dbReference type="EMBL" id="JAGFBS010000001">
    <property type="protein sequence ID" value="KAG6381441.1"/>
    <property type="molecule type" value="Genomic_DNA"/>
</dbReference>
<organism evidence="1 2">
    <name type="scientific">Boletus reticuloceps</name>
    <dbReference type="NCBI Taxonomy" id="495285"/>
    <lineage>
        <taxon>Eukaryota</taxon>
        <taxon>Fungi</taxon>
        <taxon>Dikarya</taxon>
        <taxon>Basidiomycota</taxon>
        <taxon>Agaricomycotina</taxon>
        <taxon>Agaricomycetes</taxon>
        <taxon>Agaricomycetidae</taxon>
        <taxon>Boletales</taxon>
        <taxon>Boletineae</taxon>
        <taxon>Boletaceae</taxon>
        <taxon>Boletoideae</taxon>
        <taxon>Boletus</taxon>
    </lineage>
</organism>
<dbReference type="OrthoDB" id="3232986at2759"/>
<keyword evidence="2" id="KW-1185">Reference proteome</keyword>
<dbReference type="Proteomes" id="UP000683000">
    <property type="component" value="Unassembled WGS sequence"/>
</dbReference>
<protein>
    <submittedName>
        <fullName evidence="1">Uncharacterized protein</fullName>
    </submittedName>
</protein>
<gene>
    <name evidence="1" type="ORF">JVT61DRAFT_3</name>
</gene>
<sequence>MQRDCTSNDTKNWLSGSLNGHMVVQLQLVFCMLSTDKCLTYVQRFNITSPPPGHTTDVGAAGLYVLKHAMRSNGKLIRDVLPLSYLHSPVHSILHFGKTANARLTKYISYELLNEFWLNHYWNKQIYYLLLAQ</sequence>
<evidence type="ECO:0000313" key="1">
    <source>
        <dbReference type="EMBL" id="KAG6381441.1"/>
    </source>
</evidence>
<name>A0A8I3AGD0_9AGAM</name>
<reference evidence="1" key="1">
    <citation type="submission" date="2021-03" db="EMBL/GenBank/DDBJ databases">
        <title>Evolutionary innovations through gain and loss of genes in the ectomycorrhizal Boletales.</title>
        <authorList>
            <person name="Wu G."/>
            <person name="Miyauchi S."/>
            <person name="Morin E."/>
            <person name="Yang Z.-L."/>
            <person name="Xu J."/>
            <person name="Martin F.M."/>
        </authorList>
    </citation>
    <scope>NUCLEOTIDE SEQUENCE</scope>
    <source>
        <strain evidence="1">BR01</strain>
    </source>
</reference>
<accession>A0A8I3AGD0</accession>
<comment type="caution">
    <text evidence="1">The sequence shown here is derived from an EMBL/GenBank/DDBJ whole genome shotgun (WGS) entry which is preliminary data.</text>
</comment>
<evidence type="ECO:0000313" key="2">
    <source>
        <dbReference type="Proteomes" id="UP000683000"/>
    </source>
</evidence>